<organism evidence="2 3">
    <name type="scientific">Limosa lapponica baueri</name>
    <dbReference type="NCBI Taxonomy" id="1758121"/>
    <lineage>
        <taxon>Eukaryota</taxon>
        <taxon>Metazoa</taxon>
        <taxon>Chordata</taxon>
        <taxon>Craniata</taxon>
        <taxon>Vertebrata</taxon>
        <taxon>Euteleostomi</taxon>
        <taxon>Archelosauria</taxon>
        <taxon>Archosauria</taxon>
        <taxon>Dinosauria</taxon>
        <taxon>Saurischia</taxon>
        <taxon>Theropoda</taxon>
        <taxon>Coelurosauria</taxon>
        <taxon>Aves</taxon>
        <taxon>Neognathae</taxon>
        <taxon>Neoaves</taxon>
        <taxon>Charadriiformes</taxon>
        <taxon>Scolopacidae</taxon>
        <taxon>Limosa</taxon>
    </lineage>
</organism>
<accession>A0A2I0TWX1</accession>
<feature type="compositionally biased region" description="Low complexity" evidence="1">
    <location>
        <begin position="32"/>
        <end position="50"/>
    </location>
</feature>
<keyword evidence="3" id="KW-1185">Reference proteome</keyword>
<feature type="compositionally biased region" description="Low complexity" evidence="1">
    <location>
        <begin position="211"/>
        <end position="220"/>
    </location>
</feature>
<feature type="region of interest" description="Disordered" evidence="1">
    <location>
        <begin position="176"/>
        <end position="225"/>
    </location>
</feature>
<evidence type="ECO:0000256" key="1">
    <source>
        <dbReference type="SAM" id="MobiDB-lite"/>
    </source>
</evidence>
<sequence>MPTMELRAFCCFVTVGCDQGQNTQNSQELSDSHYSSHSSSNTLSSNASSAHSDEKWYDSGERTESELNSYNYLQGTSADSGIDTTSYGPSHGSTASLGAATSPRTGLTKEKVAPLWHSSSEVVSIADRTLEKESHIDRKTESSLSLDIHSKSQPASNPLTRENSAYSLSDAVSHTSTMSSRHSASPVVFTSARSSPKEELHSATSPQLAPSFSSSSSSSSGPRTFYPRQGATSKYLIGWKKPEGTINSVGFMDSRNHTLCPVSLPFPALLPQGVPCKGLCQMRVFTVVRETTSSPRGPRSWTKPCQTMSCSPARTPLSQSRCRYGDHHILWE</sequence>
<proteinExistence type="predicted"/>
<evidence type="ECO:0000313" key="3">
    <source>
        <dbReference type="Proteomes" id="UP000233556"/>
    </source>
</evidence>
<dbReference type="EMBL" id="KZ506788">
    <property type="protein sequence ID" value="PKU38306.1"/>
    <property type="molecule type" value="Genomic_DNA"/>
</dbReference>
<gene>
    <name evidence="2" type="ORF">llap_11389</name>
</gene>
<name>A0A2I0TWX1_LIMLA</name>
<dbReference type="Proteomes" id="UP000233556">
    <property type="component" value="Unassembled WGS sequence"/>
</dbReference>
<feature type="compositionally biased region" description="Polar residues" evidence="1">
    <location>
        <begin position="151"/>
        <end position="162"/>
    </location>
</feature>
<dbReference type="AlphaFoldDB" id="A0A2I0TWX1"/>
<feature type="region of interest" description="Disordered" evidence="1">
    <location>
        <begin position="81"/>
        <end position="112"/>
    </location>
</feature>
<feature type="compositionally biased region" description="Polar residues" evidence="1">
    <location>
        <begin position="81"/>
        <end position="96"/>
    </location>
</feature>
<dbReference type="OrthoDB" id="2499658at2759"/>
<reference evidence="3" key="2">
    <citation type="submission" date="2017-12" db="EMBL/GenBank/DDBJ databases">
        <title>Genome sequence of the Bar-tailed Godwit (Limosa lapponica baueri).</title>
        <authorList>
            <person name="Lima N.C.B."/>
            <person name="Parody-Merino A.M."/>
            <person name="Battley P.F."/>
            <person name="Fidler A.E."/>
            <person name="Prosdocimi F."/>
        </authorList>
    </citation>
    <scope>NUCLEOTIDE SEQUENCE [LARGE SCALE GENOMIC DNA]</scope>
</reference>
<feature type="region of interest" description="Disordered" evidence="1">
    <location>
        <begin position="23"/>
        <end position="61"/>
    </location>
</feature>
<feature type="region of interest" description="Disordered" evidence="1">
    <location>
        <begin position="133"/>
        <end position="162"/>
    </location>
</feature>
<protein>
    <submittedName>
        <fullName evidence="2">Signal-induced proliferation-associated 1-like protein 1 isoform x1</fullName>
    </submittedName>
</protein>
<reference evidence="3" key="1">
    <citation type="submission" date="2017-11" db="EMBL/GenBank/DDBJ databases">
        <authorList>
            <person name="Lima N.C."/>
            <person name="Parody-Merino A.M."/>
            <person name="Battley P.F."/>
            <person name="Fidler A.E."/>
            <person name="Prosdocimi F."/>
        </authorList>
    </citation>
    <scope>NUCLEOTIDE SEQUENCE [LARGE SCALE GENOMIC DNA]</scope>
</reference>
<evidence type="ECO:0000313" key="2">
    <source>
        <dbReference type="EMBL" id="PKU38306.1"/>
    </source>
</evidence>
<feature type="compositionally biased region" description="Basic and acidic residues" evidence="1">
    <location>
        <begin position="51"/>
        <end position="61"/>
    </location>
</feature>